<dbReference type="EMBL" id="ML996570">
    <property type="protein sequence ID" value="KAF2759382.1"/>
    <property type="molecule type" value="Genomic_DNA"/>
</dbReference>
<evidence type="ECO:0000313" key="2">
    <source>
        <dbReference type="Proteomes" id="UP000799437"/>
    </source>
</evidence>
<protein>
    <submittedName>
        <fullName evidence="1">Uncharacterized protein</fullName>
    </submittedName>
</protein>
<sequence length="145" mass="15923">MLLLPRTQSRRLTRHISLCCPHASIQTTTQRTPSSVASRLLASSGGGLQAILSKHYRFKSGRSTLLLQRPPHLDPSQTLFMSQPSISLFFYAGRGHAACRSADHNCLPPPLKCQEMSEPRPGTPVGQKASLSVRVPLTPFVIYSM</sequence>
<evidence type="ECO:0000313" key="1">
    <source>
        <dbReference type="EMBL" id="KAF2759382.1"/>
    </source>
</evidence>
<accession>A0A6A6W960</accession>
<proteinExistence type="predicted"/>
<dbReference type="Proteomes" id="UP000799437">
    <property type="component" value="Unassembled WGS sequence"/>
</dbReference>
<gene>
    <name evidence="1" type="ORF">EJ05DRAFT_344401</name>
</gene>
<dbReference type="AlphaFoldDB" id="A0A6A6W960"/>
<reference evidence="1" key="1">
    <citation type="journal article" date="2020" name="Stud. Mycol.">
        <title>101 Dothideomycetes genomes: a test case for predicting lifestyles and emergence of pathogens.</title>
        <authorList>
            <person name="Haridas S."/>
            <person name="Albert R."/>
            <person name="Binder M."/>
            <person name="Bloem J."/>
            <person name="Labutti K."/>
            <person name="Salamov A."/>
            <person name="Andreopoulos B."/>
            <person name="Baker S."/>
            <person name="Barry K."/>
            <person name="Bills G."/>
            <person name="Bluhm B."/>
            <person name="Cannon C."/>
            <person name="Castanera R."/>
            <person name="Culley D."/>
            <person name="Daum C."/>
            <person name="Ezra D."/>
            <person name="Gonzalez J."/>
            <person name="Henrissat B."/>
            <person name="Kuo A."/>
            <person name="Liang C."/>
            <person name="Lipzen A."/>
            <person name="Lutzoni F."/>
            <person name="Magnuson J."/>
            <person name="Mondo S."/>
            <person name="Nolan M."/>
            <person name="Ohm R."/>
            <person name="Pangilinan J."/>
            <person name="Park H.-J."/>
            <person name="Ramirez L."/>
            <person name="Alfaro M."/>
            <person name="Sun H."/>
            <person name="Tritt A."/>
            <person name="Yoshinaga Y."/>
            <person name="Zwiers L.-H."/>
            <person name="Turgeon B."/>
            <person name="Goodwin S."/>
            <person name="Spatafora J."/>
            <person name="Crous P."/>
            <person name="Grigoriev I."/>
        </authorList>
    </citation>
    <scope>NUCLEOTIDE SEQUENCE</scope>
    <source>
        <strain evidence="1">CBS 121739</strain>
    </source>
</reference>
<keyword evidence="2" id="KW-1185">Reference proteome</keyword>
<dbReference type="GeneID" id="54481999"/>
<name>A0A6A6W960_9PEZI</name>
<organism evidence="1 2">
    <name type="scientific">Pseudovirgaria hyperparasitica</name>
    <dbReference type="NCBI Taxonomy" id="470096"/>
    <lineage>
        <taxon>Eukaryota</taxon>
        <taxon>Fungi</taxon>
        <taxon>Dikarya</taxon>
        <taxon>Ascomycota</taxon>
        <taxon>Pezizomycotina</taxon>
        <taxon>Dothideomycetes</taxon>
        <taxon>Dothideomycetes incertae sedis</taxon>
        <taxon>Acrospermales</taxon>
        <taxon>Acrospermaceae</taxon>
        <taxon>Pseudovirgaria</taxon>
    </lineage>
</organism>
<dbReference type="RefSeq" id="XP_033601833.1">
    <property type="nucleotide sequence ID" value="XM_033740945.1"/>
</dbReference>